<dbReference type="RefSeq" id="WP_076930876.1">
    <property type="nucleotide sequence ID" value="NZ_LT605205.1"/>
</dbReference>
<dbReference type="KEGG" id="psac:PSM36_2161"/>
<reference evidence="5 6" key="1">
    <citation type="submission" date="2016-08" db="EMBL/GenBank/DDBJ databases">
        <authorList>
            <person name="Seilhamer J.J."/>
        </authorList>
    </citation>
    <scope>NUCLEOTIDE SEQUENCE [LARGE SCALE GENOMIC DNA]</scope>
    <source>
        <strain evidence="5">M3/6</strain>
    </source>
</reference>
<dbReference type="SUPFAM" id="SSF47413">
    <property type="entry name" value="lambda repressor-like DNA-binding domains"/>
    <property type="match status" value="1"/>
</dbReference>
<evidence type="ECO:0000256" key="2">
    <source>
        <dbReference type="ARBA" id="ARBA00023125"/>
    </source>
</evidence>
<dbReference type="Gene3D" id="3.40.50.2300">
    <property type="match status" value="2"/>
</dbReference>
<gene>
    <name evidence="5" type="ORF">PSM36_2161</name>
</gene>
<keyword evidence="2" id="KW-0238">DNA-binding</keyword>
<feature type="domain" description="HTH lacI-type" evidence="4">
    <location>
        <begin position="5"/>
        <end position="59"/>
    </location>
</feature>
<dbReference type="SMART" id="SM00354">
    <property type="entry name" value="HTH_LACI"/>
    <property type="match status" value="1"/>
</dbReference>
<dbReference type="PANTHER" id="PTHR30146">
    <property type="entry name" value="LACI-RELATED TRANSCRIPTIONAL REPRESSOR"/>
    <property type="match status" value="1"/>
</dbReference>
<dbReference type="GO" id="GO:0003700">
    <property type="term" value="F:DNA-binding transcription factor activity"/>
    <property type="evidence" value="ECO:0007669"/>
    <property type="project" value="TreeGrafter"/>
</dbReference>
<dbReference type="InterPro" id="IPR028082">
    <property type="entry name" value="Peripla_BP_I"/>
</dbReference>
<keyword evidence="3" id="KW-0804">Transcription</keyword>
<evidence type="ECO:0000259" key="4">
    <source>
        <dbReference type="PROSITE" id="PS50932"/>
    </source>
</evidence>
<dbReference type="Pfam" id="PF13407">
    <property type="entry name" value="Peripla_BP_4"/>
    <property type="match status" value="1"/>
</dbReference>
<keyword evidence="1" id="KW-0805">Transcription regulation</keyword>
<dbReference type="AlphaFoldDB" id="A0A1R3SXI6"/>
<sequence length="355" mass="40438">MQRKVRIKDIAQMAGVSAGTVDRILHNRGNVSESARIAVEKVLKKVNYKPNIHISGLSLKRKYKVVITTPHVMEGEYWESIHSGIRHALEEFENIRVQCLIYTYNQYDIYSCREVHDQIAQTDADAVIIGATFKEVTVRLTKQLDEREIPYVFVDSPLEDTSPLAFFTSDHYICGYLVAKLITSIIPSGSDIGMLQAVRIGAQSANTSILRKQGFNDYLSEKGITNSVRRIPFTAMEPEKFDQQLEEFFQTQQNIGGIVVLNSRGGLIADYFDRNGIDDIRLVCLDLTAPNIRGLKNGYIDFLIGQEPEHQGFLAMKTLIEYLIYRKPVKVENYTQLDILTKETIGYYNQFNFMS</sequence>
<evidence type="ECO:0000313" key="6">
    <source>
        <dbReference type="Proteomes" id="UP000187464"/>
    </source>
</evidence>
<dbReference type="CDD" id="cd01392">
    <property type="entry name" value="HTH_LacI"/>
    <property type="match status" value="1"/>
</dbReference>
<dbReference type="InterPro" id="IPR000843">
    <property type="entry name" value="HTH_LacI"/>
</dbReference>
<dbReference type="PROSITE" id="PS50932">
    <property type="entry name" value="HTH_LACI_2"/>
    <property type="match status" value="1"/>
</dbReference>
<keyword evidence="6" id="KW-1185">Reference proteome</keyword>
<evidence type="ECO:0000256" key="1">
    <source>
        <dbReference type="ARBA" id="ARBA00023015"/>
    </source>
</evidence>
<dbReference type="PROSITE" id="PS00356">
    <property type="entry name" value="HTH_LACI_1"/>
    <property type="match status" value="1"/>
</dbReference>
<dbReference type="GO" id="GO:0000976">
    <property type="term" value="F:transcription cis-regulatory region binding"/>
    <property type="evidence" value="ECO:0007669"/>
    <property type="project" value="TreeGrafter"/>
</dbReference>
<dbReference type="InterPro" id="IPR025997">
    <property type="entry name" value="SBP_2_dom"/>
</dbReference>
<organism evidence="5 6">
    <name type="scientific">Proteiniphilum saccharofermentans</name>
    <dbReference type="NCBI Taxonomy" id="1642647"/>
    <lineage>
        <taxon>Bacteria</taxon>
        <taxon>Pseudomonadati</taxon>
        <taxon>Bacteroidota</taxon>
        <taxon>Bacteroidia</taxon>
        <taxon>Bacteroidales</taxon>
        <taxon>Dysgonomonadaceae</taxon>
        <taxon>Proteiniphilum</taxon>
    </lineage>
</organism>
<dbReference type="Pfam" id="PF00356">
    <property type="entry name" value="LacI"/>
    <property type="match status" value="1"/>
</dbReference>
<protein>
    <submittedName>
        <fullName evidence="5">PBP1_ABC_sugar_binding_like</fullName>
    </submittedName>
</protein>
<name>A0A1R3SXI6_9BACT</name>
<accession>A0A1R3SXI6</accession>
<dbReference type="Proteomes" id="UP000187464">
    <property type="component" value="Chromosome I"/>
</dbReference>
<proteinExistence type="predicted"/>
<dbReference type="InterPro" id="IPR010982">
    <property type="entry name" value="Lambda_DNA-bd_dom_sf"/>
</dbReference>
<dbReference type="EMBL" id="LT605205">
    <property type="protein sequence ID" value="SCD20966.1"/>
    <property type="molecule type" value="Genomic_DNA"/>
</dbReference>
<dbReference type="Gene3D" id="1.10.260.40">
    <property type="entry name" value="lambda repressor-like DNA-binding domains"/>
    <property type="match status" value="1"/>
</dbReference>
<evidence type="ECO:0000313" key="5">
    <source>
        <dbReference type="EMBL" id="SCD20966.1"/>
    </source>
</evidence>
<dbReference type="PANTHER" id="PTHR30146:SF144">
    <property type="entry name" value="LACI-FAMILY TRANSCRIPTION REGULATOR"/>
    <property type="match status" value="1"/>
</dbReference>
<evidence type="ECO:0000256" key="3">
    <source>
        <dbReference type="ARBA" id="ARBA00023163"/>
    </source>
</evidence>
<dbReference type="STRING" id="1642647.PSM36_2161"/>
<dbReference type="SUPFAM" id="SSF53822">
    <property type="entry name" value="Periplasmic binding protein-like I"/>
    <property type="match status" value="1"/>
</dbReference>